<sequence length="172" mass="19330">MNAAATPSLGSAGKRRFVLWMVLAAVIFWLDQWSKEWILAHYQLGEYTTITGFFNIVRAHNPGAAFSFLASAGGWQRWLFTGIGVVVTCVITWQLYRHSHKTLFCLALSCIMGGAIGNVIDRMRHGYVVDMLDFHWMGSHFPAFNLADSAICLGAFLLILDELLRMRRGDKS</sequence>
<dbReference type="Proteomes" id="UP000515240">
    <property type="component" value="Chromosome"/>
</dbReference>
<feature type="active site" evidence="9">
    <location>
        <position position="148"/>
    </location>
</feature>
<keyword evidence="3 9" id="KW-0645">Protease</keyword>
<dbReference type="GO" id="GO:0005886">
    <property type="term" value="C:plasma membrane"/>
    <property type="evidence" value="ECO:0007669"/>
    <property type="project" value="UniProtKB-SubCell"/>
</dbReference>
<comment type="function">
    <text evidence="9 10">This protein specifically catalyzes the removal of signal peptides from prolipoproteins.</text>
</comment>
<feature type="transmembrane region" description="Helical" evidence="9">
    <location>
        <begin position="103"/>
        <end position="120"/>
    </location>
</feature>
<evidence type="ECO:0000256" key="3">
    <source>
        <dbReference type="ARBA" id="ARBA00022670"/>
    </source>
</evidence>
<dbReference type="UniPathway" id="UPA00665"/>
<reference evidence="12 13" key="1">
    <citation type="journal article" date="2020" name="G3 (Bethesda)">
        <title>CeMbio - The Caenorhabditis elegans Microbiome Resource.</title>
        <authorList>
            <person name="Dirksen P."/>
            <person name="Assie A."/>
            <person name="Zimmermann J."/>
            <person name="Zhang F."/>
            <person name="Tietje A.M."/>
            <person name="Marsh S.A."/>
            <person name="Felix M.A."/>
            <person name="Shapira M."/>
            <person name="Kaleta C."/>
            <person name="Schulenburg H."/>
            <person name="Samuel B."/>
        </authorList>
    </citation>
    <scope>NUCLEOTIDE SEQUENCE [LARGE SCALE GENOMIC DNA]</scope>
    <source>
        <strain evidence="12 13">BIGb0172</strain>
    </source>
</reference>
<dbReference type="PANTHER" id="PTHR33695:SF1">
    <property type="entry name" value="LIPOPROTEIN SIGNAL PEPTIDASE"/>
    <property type="match status" value="1"/>
</dbReference>
<dbReference type="PANTHER" id="PTHR33695">
    <property type="entry name" value="LIPOPROTEIN SIGNAL PEPTIDASE"/>
    <property type="match status" value="1"/>
</dbReference>
<evidence type="ECO:0000256" key="9">
    <source>
        <dbReference type="HAMAP-Rule" id="MF_00161"/>
    </source>
</evidence>
<name>A0A7G5ELW3_9BURK</name>
<dbReference type="HAMAP" id="MF_00161">
    <property type="entry name" value="LspA"/>
    <property type="match status" value="1"/>
</dbReference>
<dbReference type="PRINTS" id="PR00781">
    <property type="entry name" value="LIPOSIGPTASE"/>
</dbReference>
<evidence type="ECO:0000256" key="7">
    <source>
        <dbReference type="ARBA" id="ARBA00022989"/>
    </source>
</evidence>
<feature type="active site" evidence="9">
    <location>
        <position position="130"/>
    </location>
</feature>
<evidence type="ECO:0000256" key="4">
    <source>
        <dbReference type="ARBA" id="ARBA00022692"/>
    </source>
</evidence>
<dbReference type="PROSITE" id="PS00855">
    <property type="entry name" value="SPASE_II"/>
    <property type="match status" value="1"/>
</dbReference>
<keyword evidence="12" id="KW-0449">Lipoprotein</keyword>
<dbReference type="RefSeq" id="WP_182325112.1">
    <property type="nucleotide sequence ID" value="NZ_CP058554.1"/>
</dbReference>
<protein>
    <recommendedName>
        <fullName evidence="9">Lipoprotein signal peptidase</fullName>
        <ecNumber evidence="9">3.4.23.36</ecNumber>
    </recommendedName>
    <alternativeName>
        <fullName evidence="9">Prolipoprotein signal peptidase</fullName>
    </alternativeName>
    <alternativeName>
        <fullName evidence="9">Signal peptidase II</fullName>
        <shortName evidence="9">SPase II</shortName>
    </alternativeName>
</protein>
<evidence type="ECO:0000256" key="6">
    <source>
        <dbReference type="ARBA" id="ARBA00022801"/>
    </source>
</evidence>
<feature type="transmembrane region" description="Helical" evidence="9">
    <location>
        <begin position="17"/>
        <end position="34"/>
    </location>
</feature>
<keyword evidence="5 9" id="KW-0064">Aspartyl protease</keyword>
<organism evidence="12 13">
    <name type="scientific">Comamonas piscis</name>
    <dbReference type="NCBI Taxonomy" id="1562974"/>
    <lineage>
        <taxon>Bacteria</taxon>
        <taxon>Pseudomonadati</taxon>
        <taxon>Pseudomonadota</taxon>
        <taxon>Betaproteobacteria</taxon>
        <taxon>Burkholderiales</taxon>
        <taxon>Comamonadaceae</taxon>
        <taxon>Comamonas</taxon>
    </lineage>
</organism>
<evidence type="ECO:0000256" key="10">
    <source>
        <dbReference type="RuleBase" id="RU000594"/>
    </source>
</evidence>
<keyword evidence="7 9" id="KW-1133">Transmembrane helix</keyword>
<feature type="transmembrane region" description="Helical" evidence="9">
    <location>
        <begin position="78"/>
        <end position="96"/>
    </location>
</feature>
<dbReference type="EC" id="3.4.23.36" evidence="9"/>
<proteinExistence type="inferred from homology"/>
<evidence type="ECO:0000256" key="8">
    <source>
        <dbReference type="ARBA" id="ARBA00023136"/>
    </source>
</evidence>
<keyword evidence="13" id="KW-1185">Reference proteome</keyword>
<feature type="transmembrane region" description="Helical" evidence="9">
    <location>
        <begin position="140"/>
        <end position="160"/>
    </location>
</feature>
<dbReference type="Pfam" id="PF01252">
    <property type="entry name" value="Peptidase_A8"/>
    <property type="match status" value="1"/>
</dbReference>
<evidence type="ECO:0000313" key="12">
    <source>
        <dbReference type="EMBL" id="QMV74988.1"/>
    </source>
</evidence>
<dbReference type="KEGG" id="cpis:HS961_20280"/>
<evidence type="ECO:0000313" key="13">
    <source>
        <dbReference type="Proteomes" id="UP000515240"/>
    </source>
</evidence>
<dbReference type="EMBL" id="CP058554">
    <property type="protein sequence ID" value="QMV74988.1"/>
    <property type="molecule type" value="Genomic_DNA"/>
</dbReference>
<comment type="similarity">
    <text evidence="1 9 11">Belongs to the peptidase A8 family.</text>
</comment>
<evidence type="ECO:0000256" key="1">
    <source>
        <dbReference type="ARBA" id="ARBA00006139"/>
    </source>
</evidence>
<gene>
    <name evidence="9" type="primary">lspA</name>
    <name evidence="12" type="ORF">HS961_20280</name>
</gene>
<dbReference type="GO" id="GO:0004190">
    <property type="term" value="F:aspartic-type endopeptidase activity"/>
    <property type="evidence" value="ECO:0007669"/>
    <property type="project" value="UniProtKB-UniRule"/>
</dbReference>
<comment type="subcellular location">
    <subcellularLocation>
        <location evidence="9">Cell membrane</location>
        <topology evidence="9">Multi-pass membrane protein</topology>
    </subcellularLocation>
</comment>
<evidence type="ECO:0000256" key="2">
    <source>
        <dbReference type="ARBA" id="ARBA00022475"/>
    </source>
</evidence>
<evidence type="ECO:0000256" key="11">
    <source>
        <dbReference type="RuleBase" id="RU004181"/>
    </source>
</evidence>
<keyword evidence="6 9" id="KW-0378">Hydrolase</keyword>
<keyword evidence="8 9" id="KW-0472">Membrane</keyword>
<dbReference type="NCBIfam" id="TIGR00077">
    <property type="entry name" value="lspA"/>
    <property type="match status" value="1"/>
</dbReference>
<keyword evidence="2 9" id="KW-1003">Cell membrane</keyword>
<dbReference type="InterPro" id="IPR001872">
    <property type="entry name" value="Peptidase_A8"/>
</dbReference>
<comment type="catalytic activity">
    <reaction evidence="9 10">
        <text>Release of signal peptides from bacterial membrane prolipoproteins. Hydrolyzes -Xaa-Yaa-Zaa-|-(S,diacylglyceryl)Cys-, in which Xaa is hydrophobic (preferably Leu), and Yaa (Ala or Ser) and Zaa (Gly or Ala) have small, neutral side chains.</text>
        <dbReference type="EC" id="3.4.23.36"/>
    </reaction>
</comment>
<dbReference type="GO" id="GO:0006508">
    <property type="term" value="P:proteolysis"/>
    <property type="evidence" value="ECO:0007669"/>
    <property type="project" value="UniProtKB-KW"/>
</dbReference>
<dbReference type="AlphaFoldDB" id="A0A7G5ELW3"/>
<evidence type="ECO:0000256" key="5">
    <source>
        <dbReference type="ARBA" id="ARBA00022750"/>
    </source>
</evidence>
<accession>A0A7G5ELW3</accession>
<keyword evidence="4 9" id="KW-0812">Transmembrane</keyword>
<comment type="pathway">
    <text evidence="9">Protein modification; lipoprotein biosynthesis (signal peptide cleavage).</text>
</comment>